<accession>A0A2T2YJN1</accession>
<dbReference type="InterPro" id="IPR011006">
    <property type="entry name" value="CheY-like_superfamily"/>
</dbReference>
<keyword evidence="1" id="KW-0597">Phosphoprotein</keyword>
<feature type="modified residue" description="4-aspartylphosphate" evidence="1">
    <location>
        <position position="62"/>
    </location>
</feature>
<dbReference type="Pfam" id="PF00072">
    <property type="entry name" value="Response_reg"/>
    <property type="match status" value="1"/>
</dbReference>
<dbReference type="Proteomes" id="UP000240357">
    <property type="component" value="Unassembled WGS sequence"/>
</dbReference>
<evidence type="ECO:0000313" key="4">
    <source>
        <dbReference type="Proteomes" id="UP000240357"/>
    </source>
</evidence>
<reference evidence="3 4" key="1">
    <citation type="submission" date="2018-03" db="EMBL/GenBank/DDBJ databases">
        <title>Adhaeribacter sp. HMF7605 Genome sequencing and assembly.</title>
        <authorList>
            <person name="Kang H."/>
            <person name="Kang J."/>
            <person name="Cha I."/>
            <person name="Kim H."/>
            <person name="Joh K."/>
        </authorList>
    </citation>
    <scope>NUCLEOTIDE SEQUENCE [LARGE SCALE GENOMIC DNA]</scope>
    <source>
        <strain evidence="3 4">HMF7605</strain>
    </source>
</reference>
<dbReference type="EMBL" id="PYFT01000001">
    <property type="protein sequence ID" value="PSR55724.1"/>
    <property type="molecule type" value="Genomic_DNA"/>
</dbReference>
<dbReference type="SMART" id="SM00448">
    <property type="entry name" value="REC"/>
    <property type="match status" value="1"/>
</dbReference>
<evidence type="ECO:0000256" key="1">
    <source>
        <dbReference type="PROSITE-ProRule" id="PRU00169"/>
    </source>
</evidence>
<organism evidence="3 4">
    <name type="scientific">Adhaeribacter arboris</name>
    <dbReference type="NCBI Taxonomy" id="2072846"/>
    <lineage>
        <taxon>Bacteria</taxon>
        <taxon>Pseudomonadati</taxon>
        <taxon>Bacteroidota</taxon>
        <taxon>Cytophagia</taxon>
        <taxon>Cytophagales</taxon>
        <taxon>Hymenobacteraceae</taxon>
        <taxon>Adhaeribacter</taxon>
    </lineage>
</organism>
<evidence type="ECO:0000313" key="3">
    <source>
        <dbReference type="EMBL" id="PSR55724.1"/>
    </source>
</evidence>
<gene>
    <name evidence="3" type="ORF">AHMF7605_20555</name>
</gene>
<dbReference type="InterPro" id="IPR001789">
    <property type="entry name" value="Sig_transdc_resp-reg_receiver"/>
</dbReference>
<sequence>MEQLNKVLIVDDDLVARFLVERILTKKKVSKQIVTASNGEEALAVLNNINSQETYPDLIFLDIKMPVMDGFEFLEALQHSELSKLPIKIVLLTSSFNQQDVERAKNYSVAVYLIKPLIGENLSTIMI</sequence>
<dbReference type="AlphaFoldDB" id="A0A2T2YJN1"/>
<protein>
    <submittedName>
        <fullName evidence="3">Response regulator</fullName>
    </submittedName>
</protein>
<dbReference type="GO" id="GO:0000160">
    <property type="term" value="P:phosphorelay signal transduction system"/>
    <property type="evidence" value="ECO:0007669"/>
    <property type="project" value="InterPro"/>
</dbReference>
<proteinExistence type="predicted"/>
<name>A0A2T2YJN1_9BACT</name>
<dbReference type="OrthoDB" id="1524091at2"/>
<dbReference type="PANTHER" id="PTHR44520">
    <property type="entry name" value="RESPONSE REGULATOR RCP1-RELATED"/>
    <property type="match status" value="1"/>
</dbReference>
<dbReference type="SUPFAM" id="SSF52172">
    <property type="entry name" value="CheY-like"/>
    <property type="match status" value="1"/>
</dbReference>
<dbReference type="PROSITE" id="PS50110">
    <property type="entry name" value="RESPONSE_REGULATORY"/>
    <property type="match status" value="1"/>
</dbReference>
<comment type="caution">
    <text evidence="3">The sequence shown here is derived from an EMBL/GenBank/DDBJ whole genome shotgun (WGS) entry which is preliminary data.</text>
</comment>
<feature type="domain" description="Response regulatory" evidence="2">
    <location>
        <begin position="6"/>
        <end position="127"/>
    </location>
</feature>
<dbReference type="InterPro" id="IPR052893">
    <property type="entry name" value="TCS_response_regulator"/>
</dbReference>
<dbReference type="Gene3D" id="3.40.50.2300">
    <property type="match status" value="1"/>
</dbReference>
<dbReference type="PANTHER" id="PTHR44520:SF2">
    <property type="entry name" value="RESPONSE REGULATOR RCP1"/>
    <property type="match status" value="1"/>
</dbReference>
<dbReference type="RefSeq" id="WP_106931905.1">
    <property type="nucleotide sequence ID" value="NZ_PYFT01000001.1"/>
</dbReference>
<evidence type="ECO:0000259" key="2">
    <source>
        <dbReference type="PROSITE" id="PS50110"/>
    </source>
</evidence>
<keyword evidence="4" id="KW-1185">Reference proteome</keyword>